<evidence type="ECO:0000256" key="2">
    <source>
        <dbReference type="SAM" id="SignalP"/>
    </source>
</evidence>
<evidence type="ECO:0000313" key="4">
    <source>
        <dbReference type="Proteomes" id="UP001461163"/>
    </source>
</evidence>
<feature type="region of interest" description="Disordered" evidence="1">
    <location>
        <begin position="122"/>
        <end position="151"/>
    </location>
</feature>
<proteinExistence type="predicted"/>
<comment type="caution">
    <text evidence="3">The sequence shown here is derived from an EMBL/GenBank/DDBJ whole genome shotgun (WGS) entry which is preliminary data.</text>
</comment>
<reference evidence="3 4" key="1">
    <citation type="submission" date="2024-03" db="EMBL/GenBank/DDBJ databases">
        <title>Community enrichment and isolation of bacterial strains for fucoidan degradation.</title>
        <authorList>
            <person name="Sichert A."/>
        </authorList>
    </citation>
    <scope>NUCLEOTIDE SEQUENCE [LARGE SCALE GENOMIC DNA]</scope>
    <source>
        <strain evidence="3 4">AS12</strain>
    </source>
</reference>
<feature type="signal peptide" evidence="2">
    <location>
        <begin position="1"/>
        <end position="28"/>
    </location>
</feature>
<dbReference type="Proteomes" id="UP001461163">
    <property type="component" value="Unassembled WGS sequence"/>
</dbReference>
<evidence type="ECO:0000256" key="1">
    <source>
        <dbReference type="SAM" id="MobiDB-lite"/>
    </source>
</evidence>
<dbReference type="RefSeq" id="WP_033186584.1">
    <property type="nucleotide sequence ID" value="NZ_JBBMQS010000009.1"/>
</dbReference>
<feature type="compositionally biased region" description="Polar residues" evidence="1">
    <location>
        <begin position="138"/>
        <end position="151"/>
    </location>
</feature>
<feature type="chain" id="PRO_5047378340" evidence="2">
    <location>
        <begin position="29"/>
        <end position="151"/>
    </location>
</feature>
<accession>A0ABU9SY32</accession>
<gene>
    <name evidence="3" type="ORF">WNY77_15365</name>
</gene>
<sequence>MNNTKLVALTRILMSGILAFGISTTVVAQESSYSYGTVWEAHGIRILPGQFENYMDHLAGSWKDVYEFAKKEGHVVDYHVLANNHAREGEPDLILVVEYKDYIKTAEYEAFQKKVDEMMSTNERKADKEFGERETMRKTLSSSQYQELDLK</sequence>
<keyword evidence="2" id="KW-0732">Signal</keyword>
<evidence type="ECO:0000313" key="3">
    <source>
        <dbReference type="EMBL" id="MEM5498787.1"/>
    </source>
</evidence>
<protein>
    <submittedName>
        <fullName evidence="3">Uncharacterized protein</fullName>
    </submittedName>
</protein>
<keyword evidence="4" id="KW-1185">Reference proteome</keyword>
<dbReference type="EMBL" id="JBBMQS010000009">
    <property type="protein sequence ID" value="MEM5498787.1"/>
    <property type="molecule type" value="Genomic_DNA"/>
</dbReference>
<feature type="compositionally biased region" description="Basic and acidic residues" evidence="1">
    <location>
        <begin position="122"/>
        <end position="137"/>
    </location>
</feature>
<name>A0ABU9SY32_9ALTE</name>
<organism evidence="3 4">
    <name type="scientific">Paraglaciecola mesophila</name>
    <dbReference type="NCBI Taxonomy" id="197222"/>
    <lineage>
        <taxon>Bacteria</taxon>
        <taxon>Pseudomonadati</taxon>
        <taxon>Pseudomonadota</taxon>
        <taxon>Gammaproteobacteria</taxon>
        <taxon>Alteromonadales</taxon>
        <taxon>Alteromonadaceae</taxon>
        <taxon>Paraglaciecola</taxon>
    </lineage>
</organism>